<evidence type="ECO:0000259" key="8">
    <source>
        <dbReference type="Pfam" id="PF20684"/>
    </source>
</evidence>
<dbReference type="InterPro" id="IPR049326">
    <property type="entry name" value="Rhodopsin_dom_fungi"/>
</dbReference>
<organism evidence="9 10">
    <name type="scientific">Diplodia corticola</name>
    <dbReference type="NCBI Taxonomy" id="236234"/>
    <lineage>
        <taxon>Eukaryota</taxon>
        <taxon>Fungi</taxon>
        <taxon>Dikarya</taxon>
        <taxon>Ascomycota</taxon>
        <taxon>Pezizomycotina</taxon>
        <taxon>Dothideomycetes</taxon>
        <taxon>Dothideomycetes incertae sedis</taxon>
        <taxon>Botryosphaeriales</taxon>
        <taxon>Botryosphaeriaceae</taxon>
        <taxon>Diplodia</taxon>
    </lineage>
</organism>
<comment type="similarity">
    <text evidence="5">Belongs to the SAT4 family.</text>
</comment>
<dbReference type="GeneID" id="31014284"/>
<dbReference type="PANTHER" id="PTHR33048:SF47">
    <property type="entry name" value="INTEGRAL MEMBRANE PROTEIN-RELATED"/>
    <property type="match status" value="1"/>
</dbReference>
<feature type="transmembrane region" description="Helical" evidence="7">
    <location>
        <begin position="142"/>
        <end position="166"/>
    </location>
</feature>
<keyword evidence="2 7" id="KW-0812">Transmembrane</keyword>
<gene>
    <name evidence="9" type="ORF">BKCO1_3000133</name>
</gene>
<feature type="domain" description="Rhodopsin" evidence="8">
    <location>
        <begin position="38"/>
        <end position="297"/>
    </location>
</feature>
<comment type="caution">
    <text evidence="9">The sequence shown here is derived from an EMBL/GenBank/DDBJ whole genome shotgun (WGS) entry which is preliminary data.</text>
</comment>
<dbReference type="EMBL" id="MNUE01000003">
    <property type="protein sequence ID" value="OJD38922.1"/>
    <property type="molecule type" value="Genomic_DNA"/>
</dbReference>
<evidence type="ECO:0000256" key="6">
    <source>
        <dbReference type="SAM" id="MobiDB-lite"/>
    </source>
</evidence>
<dbReference type="RefSeq" id="XP_020134533.1">
    <property type="nucleotide sequence ID" value="XM_020274023.1"/>
</dbReference>
<feature type="region of interest" description="Disordered" evidence="6">
    <location>
        <begin position="461"/>
        <end position="481"/>
    </location>
</feature>
<protein>
    <submittedName>
        <fullName evidence="9">Integral membrane protein</fullName>
    </submittedName>
</protein>
<feature type="compositionally biased region" description="Gly residues" evidence="6">
    <location>
        <begin position="465"/>
        <end position="481"/>
    </location>
</feature>
<sequence>MAPVLNPIDYYVPVVNRGITIRASAITCMIVSWVAVGLRLWSRWKLVRALGWDDLFVSIAAGWALFGAITLTNEIPHGLGLHWWTIVTTNADGSSNYDTYEKYFMWFYLTNVSYAGATTSIKLSLLFQYVRLFPRNIHPRMFRILCALIAIVATWGITFLFLMIFACHPVDKSWNLTKPGKCIMFGDFHPQNAYAAYASHTSSNMFLDTVILITPIPLLYKTKVGKQAKLGMAGLFTAGSLVVITASLRLCFVVRNRAGTYPTVDPPWYAPPIVLMSVLEVNLAIVTASMPIFWPYLASAIRMSGIKVMQEVIVHSEPRKQPYQFSNSSSNGPSPSPYYRRDDPEDLADRDDASLAKNGSAIAVIAATQRRSGDSSDVSERRLTRDWWDVAVADGFQEEREAKRKDSAGNSMARPSSQYRREHHYTASLPYDGDRHKLYYGDPTVAELVVGDLFGGEPAADSARGGAGGGGVPVGIGGGPTEGFMGATFEERTTGHQAAAWFEPEPVALEDLRGRGRS</sequence>
<evidence type="ECO:0000256" key="2">
    <source>
        <dbReference type="ARBA" id="ARBA00022692"/>
    </source>
</evidence>
<feature type="transmembrane region" description="Helical" evidence="7">
    <location>
        <begin position="20"/>
        <end position="38"/>
    </location>
</feature>
<feature type="transmembrane region" description="Helical" evidence="7">
    <location>
        <begin position="50"/>
        <end position="71"/>
    </location>
</feature>
<comment type="subcellular location">
    <subcellularLocation>
        <location evidence="1">Membrane</location>
        <topology evidence="1">Multi-pass membrane protein</topology>
    </subcellularLocation>
</comment>
<dbReference type="Pfam" id="PF20684">
    <property type="entry name" value="Fung_rhodopsin"/>
    <property type="match status" value="1"/>
</dbReference>
<dbReference type="OrthoDB" id="61113at2759"/>
<evidence type="ECO:0000256" key="1">
    <source>
        <dbReference type="ARBA" id="ARBA00004141"/>
    </source>
</evidence>
<keyword evidence="10" id="KW-1185">Reference proteome</keyword>
<feature type="region of interest" description="Disordered" evidence="6">
    <location>
        <begin position="320"/>
        <end position="351"/>
    </location>
</feature>
<feature type="region of interest" description="Disordered" evidence="6">
    <location>
        <begin position="399"/>
        <end position="422"/>
    </location>
</feature>
<proteinExistence type="inferred from homology"/>
<feature type="transmembrane region" description="Helical" evidence="7">
    <location>
        <begin position="232"/>
        <end position="255"/>
    </location>
</feature>
<dbReference type="InterPro" id="IPR052337">
    <property type="entry name" value="SAT4-like"/>
</dbReference>
<keyword evidence="4 7" id="KW-0472">Membrane</keyword>
<evidence type="ECO:0000313" key="10">
    <source>
        <dbReference type="Proteomes" id="UP000183809"/>
    </source>
</evidence>
<dbReference type="AlphaFoldDB" id="A0A1J9RFR5"/>
<dbReference type="PANTHER" id="PTHR33048">
    <property type="entry name" value="PTH11-LIKE INTEGRAL MEMBRANE PROTEIN (AFU_ORTHOLOGUE AFUA_5G11245)"/>
    <property type="match status" value="1"/>
</dbReference>
<evidence type="ECO:0000256" key="3">
    <source>
        <dbReference type="ARBA" id="ARBA00022989"/>
    </source>
</evidence>
<evidence type="ECO:0000313" key="9">
    <source>
        <dbReference type="EMBL" id="OJD38922.1"/>
    </source>
</evidence>
<evidence type="ECO:0000256" key="4">
    <source>
        <dbReference type="ARBA" id="ARBA00023136"/>
    </source>
</evidence>
<dbReference type="GO" id="GO:0016020">
    <property type="term" value="C:membrane"/>
    <property type="evidence" value="ECO:0007669"/>
    <property type="project" value="UniProtKB-SubCell"/>
</dbReference>
<evidence type="ECO:0000256" key="5">
    <source>
        <dbReference type="ARBA" id="ARBA00038359"/>
    </source>
</evidence>
<name>A0A1J9RFR5_9PEZI</name>
<accession>A0A1J9RFR5</accession>
<dbReference type="Proteomes" id="UP000183809">
    <property type="component" value="Unassembled WGS sequence"/>
</dbReference>
<feature type="transmembrane region" description="Helical" evidence="7">
    <location>
        <begin position="105"/>
        <end position="130"/>
    </location>
</feature>
<reference evidence="9 10" key="1">
    <citation type="submission" date="2016-10" db="EMBL/GenBank/DDBJ databases">
        <title>Proteomics and genomics reveal pathogen-plant mechanisms compatible with a hemibiotrophic lifestyle of Diplodia corticola.</title>
        <authorList>
            <person name="Fernandes I."/>
            <person name="De Jonge R."/>
            <person name="Van De Peer Y."/>
            <person name="Devreese B."/>
            <person name="Alves A."/>
            <person name="Esteves A.C."/>
        </authorList>
    </citation>
    <scope>NUCLEOTIDE SEQUENCE [LARGE SCALE GENOMIC DNA]</scope>
    <source>
        <strain evidence="9 10">CBS 112549</strain>
    </source>
</reference>
<evidence type="ECO:0000256" key="7">
    <source>
        <dbReference type="SAM" id="Phobius"/>
    </source>
</evidence>
<feature type="compositionally biased region" description="Polar residues" evidence="6">
    <location>
        <begin position="408"/>
        <end position="418"/>
    </location>
</feature>
<feature type="transmembrane region" description="Helical" evidence="7">
    <location>
        <begin position="275"/>
        <end position="297"/>
    </location>
</feature>
<keyword evidence="3 7" id="KW-1133">Transmembrane helix</keyword>